<reference evidence="2" key="1">
    <citation type="submission" date="2018-05" db="EMBL/GenBank/DDBJ databases">
        <authorList>
            <person name="Lanie J.A."/>
            <person name="Ng W.-L."/>
            <person name="Kazmierczak K.M."/>
            <person name="Andrzejewski T.M."/>
            <person name="Davidsen T.M."/>
            <person name="Wayne K.J."/>
            <person name="Tettelin H."/>
            <person name="Glass J.I."/>
            <person name="Rusch D."/>
            <person name="Podicherti R."/>
            <person name="Tsui H.-C.T."/>
            <person name="Winkler M.E."/>
        </authorList>
    </citation>
    <scope>NUCLEOTIDE SEQUENCE</scope>
</reference>
<dbReference type="Pfam" id="PF04028">
    <property type="entry name" value="DUF374"/>
    <property type="match status" value="1"/>
</dbReference>
<evidence type="ECO:0000259" key="1">
    <source>
        <dbReference type="Pfam" id="PF04028"/>
    </source>
</evidence>
<dbReference type="InterPro" id="IPR007172">
    <property type="entry name" value="DUF374"/>
</dbReference>
<dbReference type="CDD" id="cd07983">
    <property type="entry name" value="LPLAT_DUF374-like"/>
    <property type="match status" value="1"/>
</dbReference>
<proteinExistence type="predicted"/>
<protein>
    <recommendedName>
        <fullName evidence="1">DUF374 domain-containing protein</fullName>
    </recommendedName>
</protein>
<feature type="domain" description="DUF374" evidence="1">
    <location>
        <begin position="76"/>
        <end position="140"/>
    </location>
</feature>
<gene>
    <name evidence="2" type="ORF">METZ01_LOCUS143426</name>
</gene>
<dbReference type="AlphaFoldDB" id="A0A381ZNX8"/>
<organism evidence="2">
    <name type="scientific">marine metagenome</name>
    <dbReference type="NCBI Taxonomy" id="408172"/>
    <lineage>
        <taxon>unclassified sequences</taxon>
        <taxon>metagenomes</taxon>
        <taxon>ecological metagenomes</taxon>
    </lineage>
</organism>
<dbReference type="EMBL" id="UINC01021947">
    <property type="protein sequence ID" value="SVA90572.1"/>
    <property type="molecule type" value="Genomic_DNA"/>
</dbReference>
<sequence length="223" mass="25092">MDTQVVIPNEAGLGQRLAARLVYVLLRVLRLTWRVRVSDPHGMMDTGRDRPFILCAWHNRIIYALFATRDVIQPKTGRKVVAMVSASKDGAFAVEVLRAFGIEPVRGSTSRRGRQALLELSRQAKAGLHLAVTPDGPRGPCHEIQEGILSLGQVTGLPIVPLGCQANRKYRFKSWDRFQLPWPLTRCDLVFGNPLAVPRKVTQEQRNALKEELERRMAQINPE</sequence>
<name>A0A381ZNX8_9ZZZZ</name>
<evidence type="ECO:0000313" key="2">
    <source>
        <dbReference type="EMBL" id="SVA90572.1"/>
    </source>
</evidence>
<accession>A0A381ZNX8</accession>